<dbReference type="EMBL" id="CM003613">
    <property type="protein sequence ID" value="KYP54776.1"/>
    <property type="molecule type" value="Genomic_DNA"/>
</dbReference>
<dbReference type="InterPro" id="IPR044730">
    <property type="entry name" value="RNase_H-like_dom_plant"/>
</dbReference>
<reference evidence="2 3" key="1">
    <citation type="journal article" date="2012" name="Nat. Biotechnol.">
        <title>Draft genome sequence of pigeonpea (Cajanus cajan), an orphan legume crop of resource-poor farmers.</title>
        <authorList>
            <person name="Varshney R.K."/>
            <person name="Chen W."/>
            <person name="Li Y."/>
            <person name="Bharti A.K."/>
            <person name="Saxena R.K."/>
            <person name="Schlueter J.A."/>
            <person name="Donoghue M.T."/>
            <person name="Azam S."/>
            <person name="Fan G."/>
            <person name="Whaley A.M."/>
            <person name="Farmer A.D."/>
            <person name="Sheridan J."/>
            <person name="Iwata A."/>
            <person name="Tuteja R."/>
            <person name="Penmetsa R.V."/>
            <person name="Wu W."/>
            <person name="Upadhyaya H.D."/>
            <person name="Yang S.P."/>
            <person name="Shah T."/>
            <person name="Saxena K.B."/>
            <person name="Michael T."/>
            <person name="McCombie W.R."/>
            <person name="Yang B."/>
            <person name="Zhang G."/>
            <person name="Yang H."/>
            <person name="Wang J."/>
            <person name="Spillane C."/>
            <person name="Cook D.R."/>
            <person name="May G.D."/>
            <person name="Xu X."/>
            <person name="Jackson S.A."/>
        </authorList>
    </citation>
    <scope>NUCLEOTIDE SEQUENCE [LARGE SCALE GENOMIC DNA]</scope>
    <source>
        <strain evidence="3">cv. Asha</strain>
    </source>
</reference>
<accession>A0A151SIX1</accession>
<dbReference type="InterPro" id="IPR036397">
    <property type="entry name" value="RNaseH_sf"/>
</dbReference>
<feature type="non-terminal residue" evidence="2">
    <location>
        <position position="1"/>
    </location>
</feature>
<dbReference type="Gene3D" id="3.30.420.10">
    <property type="entry name" value="Ribonuclease H-like superfamily/Ribonuclease H"/>
    <property type="match status" value="1"/>
</dbReference>
<organism evidence="2 3">
    <name type="scientific">Cajanus cajan</name>
    <name type="common">Pigeon pea</name>
    <name type="synonym">Cajanus indicus</name>
    <dbReference type="NCBI Taxonomy" id="3821"/>
    <lineage>
        <taxon>Eukaryota</taxon>
        <taxon>Viridiplantae</taxon>
        <taxon>Streptophyta</taxon>
        <taxon>Embryophyta</taxon>
        <taxon>Tracheophyta</taxon>
        <taxon>Spermatophyta</taxon>
        <taxon>Magnoliopsida</taxon>
        <taxon>eudicotyledons</taxon>
        <taxon>Gunneridae</taxon>
        <taxon>Pentapetalae</taxon>
        <taxon>rosids</taxon>
        <taxon>fabids</taxon>
        <taxon>Fabales</taxon>
        <taxon>Fabaceae</taxon>
        <taxon>Papilionoideae</taxon>
        <taxon>50 kb inversion clade</taxon>
        <taxon>NPAAA clade</taxon>
        <taxon>indigoferoid/millettioid clade</taxon>
        <taxon>Phaseoleae</taxon>
        <taxon>Cajanus</taxon>
    </lineage>
</organism>
<gene>
    <name evidence="2" type="ORF">KK1_000975</name>
</gene>
<proteinExistence type="predicted"/>
<sequence length="143" mass="16118">PSHHSWQPPAVGSFKCNVDVALFILHGLFKAGICLDNHTGFFINFTTCHFTLLPKPHECEALALYEALQWVKSQHLNSVTFETNCINVFHSINSSHNDLTKFGATIHNCKILLNKLKNRKVNFTSKQANLTTHMLAKATKFLV</sequence>
<feature type="domain" description="RNase H type-1" evidence="1">
    <location>
        <begin position="30"/>
        <end position="138"/>
    </location>
</feature>
<evidence type="ECO:0000313" key="2">
    <source>
        <dbReference type="EMBL" id="KYP54776.1"/>
    </source>
</evidence>
<dbReference type="GO" id="GO:0004523">
    <property type="term" value="F:RNA-DNA hybrid ribonuclease activity"/>
    <property type="evidence" value="ECO:0007669"/>
    <property type="project" value="InterPro"/>
</dbReference>
<dbReference type="AlphaFoldDB" id="A0A151SIX1"/>
<dbReference type="PANTHER" id="PTHR47074:SF48">
    <property type="entry name" value="POLYNUCLEOTIDYL TRANSFERASE, RIBONUCLEASE H-LIKE SUPERFAMILY PROTEIN"/>
    <property type="match status" value="1"/>
</dbReference>
<protein>
    <recommendedName>
        <fullName evidence="1">RNase H type-1 domain-containing protein</fullName>
    </recommendedName>
</protein>
<dbReference type="Gramene" id="C.cajan_00948.t">
    <property type="protein sequence ID" value="C.cajan_00948.t.cds1"/>
    <property type="gene ID" value="C.cajan_00948"/>
</dbReference>
<dbReference type="InterPro" id="IPR052929">
    <property type="entry name" value="RNase_H-like_EbsB-rel"/>
</dbReference>
<dbReference type="PANTHER" id="PTHR47074">
    <property type="entry name" value="BNAC02G40300D PROTEIN"/>
    <property type="match status" value="1"/>
</dbReference>
<dbReference type="GO" id="GO:0003676">
    <property type="term" value="F:nucleic acid binding"/>
    <property type="evidence" value="ECO:0007669"/>
    <property type="project" value="InterPro"/>
</dbReference>
<dbReference type="InterPro" id="IPR002156">
    <property type="entry name" value="RNaseH_domain"/>
</dbReference>
<evidence type="ECO:0000313" key="3">
    <source>
        <dbReference type="Proteomes" id="UP000075243"/>
    </source>
</evidence>
<keyword evidence="3" id="KW-1185">Reference proteome</keyword>
<evidence type="ECO:0000259" key="1">
    <source>
        <dbReference type="Pfam" id="PF13456"/>
    </source>
</evidence>
<dbReference type="Proteomes" id="UP000075243">
    <property type="component" value="Chromosome 11"/>
</dbReference>
<dbReference type="Pfam" id="PF13456">
    <property type="entry name" value="RVT_3"/>
    <property type="match status" value="1"/>
</dbReference>
<dbReference type="CDD" id="cd06222">
    <property type="entry name" value="RNase_H_like"/>
    <property type="match status" value="1"/>
</dbReference>
<dbReference type="OMA" id="PHECEAL"/>
<name>A0A151SIX1_CAJCA</name>